<dbReference type="AlphaFoldDB" id="A0A0V8QB86"/>
<dbReference type="OrthoDB" id="9791535at2"/>
<dbReference type="EMBL" id="LNAM01000198">
    <property type="protein sequence ID" value="KSV57799.1"/>
    <property type="molecule type" value="Genomic_DNA"/>
</dbReference>
<protein>
    <recommendedName>
        <fullName evidence="3">C_GCAxxG_C_C family protein</fullName>
    </recommendedName>
</protein>
<comment type="caution">
    <text evidence="1">The sequence shown here is derived from an EMBL/GenBank/DDBJ whole genome shotgun (WGS) entry which is preliminary data.</text>
</comment>
<evidence type="ECO:0008006" key="3">
    <source>
        <dbReference type="Google" id="ProtNLM"/>
    </source>
</evidence>
<accession>A0A0V8QB86</accession>
<gene>
    <name evidence="1" type="ORF">ASU35_14975</name>
</gene>
<name>A0A0V8QB86_9FIRM</name>
<proteinExistence type="predicted"/>
<dbReference type="STRING" id="290052.ASU35_14975"/>
<evidence type="ECO:0000313" key="1">
    <source>
        <dbReference type="EMBL" id="KSV57799.1"/>
    </source>
</evidence>
<keyword evidence="2" id="KW-1185">Reference proteome</keyword>
<sequence length="141" mass="15460">MKPEVIAEKFSKGFDCSQVVLEYFAKELNISSELANKVSACFGGGMAKGKTCGAVVGALMVIGLKYGQYEEEHMEQKDIMSAKRAEFFEKLAQKYPSDLCADLLGHDISKPGELERVLEEGLLFSFCPVLVSDVIEILIGI</sequence>
<organism evidence="1 2">
    <name type="scientific">Acetivibrio ethanolgignens</name>
    <dbReference type="NCBI Taxonomy" id="290052"/>
    <lineage>
        <taxon>Bacteria</taxon>
        <taxon>Bacillati</taxon>
        <taxon>Bacillota</taxon>
        <taxon>Clostridia</taxon>
        <taxon>Eubacteriales</taxon>
        <taxon>Oscillospiraceae</taxon>
        <taxon>Acetivibrio</taxon>
    </lineage>
</organism>
<dbReference type="Proteomes" id="UP000054874">
    <property type="component" value="Unassembled WGS sequence"/>
</dbReference>
<dbReference type="RefSeq" id="WP_058353956.1">
    <property type="nucleotide sequence ID" value="NZ_CABMMD010000198.1"/>
</dbReference>
<evidence type="ECO:0000313" key="2">
    <source>
        <dbReference type="Proteomes" id="UP000054874"/>
    </source>
</evidence>
<reference evidence="1 2" key="1">
    <citation type="submission" date="2015-11" db="EMBL/GenBank/DDBJ databases">
        <title>Butyribacter intestini gen. nov., sp. nov., a butyric acid-producing bacterium of the family Lachnospiraceae isolated from the human faeces.</title>
        <authorList>
            <person name="Zou Y."/>
            <person name="Xue W."/>
            <person name="Luo G."/>
            <person name="Lv M."/>
        </authorList>
    </citation>
    <scope>NUCLEOTIDE SEQUENCE [LARGE SCALE GENOMIC DNA]</scope>
    <source>
        <strain evidence="1 2">ACET-33324</strain>
    </source>
</reference>
<dbReference type="Pfam" id="PF09719">
    <property type="entry name" value="C_GCAxxG_C_C"/>
    <property type="match status" value="1"/>
</dbReference>
<dbReference type="InterPro" id="IPR010181">
    <property type="entry name" value="CGCAxxGCC_motif"/>
</dbReference>
<dbReference type="NCBIfam" id="TIGR01909">
    <property type="entry name" value="C_GCAxxG_C_C"/>
    <property type="match status" value="1"/>
</dbReference>